<protein>
    <submittedName>
        <fullName evidence="1">Uncharacterized protein</fullName>
    </submittedName>
</protein>
<accession>A0AAV5IUL5</accession>
<reference evidence="1 2" key="1">
    <citation type="journal article" date="2021" name="Commun. Biol.">
        <title>The genome of Shorea leprosula (Dipterocarpaceae) highlights the ecological relevance of drought in aseasonal tropical rainforests.</title>
        <authorList>
            <person name="Ng K.K.S."/>
            <person name="Kobayashi M.J."/>
            <person name="Fawcett J.A."/>
            <person name="Hatakeyama M."/>
            <person name="Paape T."/>
            <person name="Ng C.H."/>
            <person name="Ang C.C."/>
            <person name="Tnah L.H."/>
            <person name="Lee C.T."/>
            <person name="Nishiyama T."/>
            <person name="Sese J."/>
            <person name="O'Brien M.J."/>
            <person name="Copetti D."/>
            <person name="Mohd Noor M.I."/>
            <person name="Ong R.C."/>
            <person name="Putra M."/>
            <person name="Sireger I.Z."/>
            <person name="Indrioko S."/>
            <person name="Kosugi Y."/>
            <person name="Izuno A."/>
            <person name="Isagi Y."/>
            <person name="Lee S.L."/>
            <person name="Shimizu K.K."/>
        </authorList>
    </citation>
    <scope>NUCLEOTIDE SEQUENCE [LARGE SCALE GENOMIC DNA]</scope>
    <source>
        <strain evidence="1">214</strain>
    </source>
</reference>
<comment type="caution">
    <text evidence="1">The sequence shown here is derived from an EMBL/GenBank/DDBJ whole genome shotgun (WGS) entry which is preliminary data.</text>
</comment>
<evidence type="ECO:0000313" key="2">
    <source>
        <dbReference type="Proteomes" id="UP001054252"/>
    </source>
</evidence>
<dbReference type="AlphaFoldDB" id="A0AAV5IUL5"/>
<evidence type="ECO:0000313" key="1">
    <source>
        <dbReference type="EMBL" id="GKV02442.1"/>
    </source>
</evidence>
<dbReference type="EMBL" id="BPVZ01000018">
    <property type="protein sequence ID" value="GKV02442.1"/>
    <property type="molecule type" value="Genomic_DNA"/>
</dbReference>
<dbReference type="Proteomes" id="UP001054252">
    <property type="component" value="Unassembled WGS sequence"/>
</dbReference>
<organism evidence="1 2">
    <name type="scientific">Rubroshorea leprosula</name>
    <dbReference type="NCBI Taxonomy" id="152421"/>
    <lineage>
        <taxon>Eukaryota</taxon>
        <taxon>Viridiplantae</taxon>
        <taxon>Streptophyta</taxon>
        <taxon>Embryophyta</taxon>
        <taxon>Tracheophyta</taxon>
        <taxon>Spermatophyta</taxon>
        <taxon>Magnoliopsida</taxon>
        <taxon>eudicotyledons</taxon>
        <taxon>Gunneridae</taxon>
        <taxon>Pentapetalae</taxon>
        <taxon>rosids</taxon>
        <taxon>malvids</taxon>
        <taxon>Malvales</taxon>
        <taxon>Dipterocarpaceae</taxon>
        <taxon>Rubroshorea</taxon>
    </lineage>
</organism>
<keyword evidence="2" id="KW-1185">Reference proteome</keyword>
<proteinExistence type="predicted"/>
<gene>
    <name evidence="1" type="ORF">SLEP1_g14878</name>
</gene>
<sequence length="50" mass="5829">MTLGRIGEVLHQWYDFCYKKLEDMDKSLSCKNDFIVGGVRMSPFSFQFCG</sequence>
<name>A0AAV5IUL5_9ROSI</name>